<evidence type="ECO:0000256" key="5">
    <source>
        <dbReference type="SAM" id="MobiDB-lite"/>
    </source>
</evidence>
<evidence type="ECO:0000256" key="1">
    <source>
        <dbReference type="ARBA" id="ARBA00007374"/>
    </source>
</evidence>
<sequence>MSTTKFDLASAVAFEHVAAGQQQHSDGILADPSGILIYKPCTRNEIDFYQTTITEHPDFARLMPTFMGTLERGRSEQIDNLLSISQVADSASPSIVLPTPDLEQNVPNATEESIPLRGRKLDTDLVVVLENTLAGFTRPNFMDIKLGKRLWADDAPKAKRAKFDDIASKTTSGSLGFRVAGMQIWEPSEVRPCQAQGVEDSMTADVSGVEDNSTAAAAVNSTGRYRPFDKIYGRSLREDNVQDAFKELFCLGSDALANEYVEDNMRDVDRSIEEIETVLASKESRMYSASILLVFEGDAQTRKKLIDAAVKRAVEESEGGGDGGGAGGLQADDEDDNDDDEDDEDEEEPRLFDVRVIDFAHAAWTPGQGRDENMLFGIKNVRKIINLLIEEAI</sequence>
<evidence type="ECO:0000256" key="3">
    <source>
        <dbReference type="ARBA" id="ARBA00022777"/>
    </source>
</evidence>
<gene>
    <name evidence="6" type="ORF">AAFC00_000667</name>
</gene>
<dbReference type="EMBL" id="JBFMKM010000009">
    <property type="protein sequence ID" value="KAL1304251.1"/>
    <property type="molecule type" value="Genomic_DNA"/>
</dbReference>
<dbReference type="Proteomes" id="UP001562354">
    <property type="component" value="Unassembled WGS sequence"/>
</dbReference>
<evidence type="ECO:0000256" key="2">
    <source>
        <dbReference type="ARBA" id="ARBA00022679"/>
    </source>
</evidence>
<comment type="caution">
    <text evidence="6">The sequence shown here is derived from an EMBL/GenBank/DDBJ whole genome shotgun (WGS) entry which is preliminary data.</text>
</comment>
<keyword evidence="3 4" id="KW-0418">Kinase</keyword>
<dbReference type="InterPro" id="IPR038286">
    <property type="entry name" value="IPK_sf"/>
</dbReference>
<name>A0ABR3PES3_9PEZI</name>
<reference evidence="6 7" key="1">
    <citation type="submission" date="2024-07" db="EMBL/GenBank/DDBJ databases">
        <title>Draft sequence of the Neodothiora populina.</title>
        <authorList>
            <person name="Drown D.D."/>
            <person name="Schuette U.S."/>
            <person name="Buechlein A.B."/>
            <person name="Rusch D.R."/>
            <person name="Winton L.W."/>
            <person name="Adams G.A."/>
        </authorList>
    </citation>
    <scope>NUCLEOTIDE SEQUENCE [LARGE SCALE GENOMIC DNA]</scope>
    <source>
        <strain evidence="6 7">CPC 39397</strain>
    </source>
</reference>
<evidence type="ECO:0000313" key="7">
    <source>
        <dbReference type="Proteomes" id="UP001562354"/>
    </source>
</evidence>
<dbReference type="Pfam" id="PF03770">
    <property type="entry name" value="IPK"/>
    <property type="match status" value="1"/>
</dbReference>
<feature type="region of interest" description="Disordered" evidence="5">
    <location>
        <begin position="314"/>
        <end position="350"/>
    </location>
</feature>
<comment type="similarity">
    <text evidence="1 4">Belongs to the inositol phosphokinase (IPK) family.</text>
</comment>
<dbReference type="EC" id="2.7.-.-" evidence="4"/>
<dbReference type="InterPro" id="IPR005522">
    <property type="entry name" value="IPK"/>
</dbReference>
<feature type="compositionally biased region" description="Acidic residues" evidence="5">
    <location>
        <begin position="331"/>
        <end position="348"/>
    </location>
</feature>
<dbReference type="PANTHER" id="PTHR12400">
    <property type="entry name" value="INOSITOL POLYPHOSPHATE KINASE"/>
    <property type="match status" value="1"/>
</dbReference>
<evidence type="ECO:0000256" key="4">
    <source>
        <dbReference type="RuleBase" id="RU363090"/>
    </source>
</evidence>
<keyword evidence="7" id="KW-1185">Reference proteome</keyword>
<evidence type="ECO:0000313" key="6">
    <source>
        <dbReference type="EMBL" id="KAL1304251.1"/>
    </source>
</evidence>
<proteinExistence type="inferred from homology"/>
<dbReference type="GeneID" id="95974370"/>
<accession>A0ABR3PES3</accession>
<dbReference type="RefSeq" id="XP_069200526.1">
    <property type="nucleotide sequence ID" value="XM_069346701.1"/>
</dbReference>
<dbReference type="PANTHER" id="PTHR12400:SF103">
    <property type="entry name" value="INOSITOL POLYPHOSPHATE MULTIKINASE"/>
    <property type="match status" value="1"/>
</dbReference>
<dbReference type="Gene3D" id="3.30.470.160">
    <property type="entry name" value="Inositol polyphosphate kinase"/>
    <property type="match status" value="1"/>
</dbReference>
<protein>
    <recommendedName>
        <fullName evidence="4">Kinase</fullName>
        <ecNumber evidence="4">2.7.-.-</ecNumber>
    </recommendedName>
</protein>
<dbReference type="SUPFAM" id="SSF56104">
    <property type="entry name" value="SAICAR synthase-like"/>
    <property type="match status" value="1"/>
</dbReference>
<organism evidence="6 7">
    <name type="scientific">Neodothiora populina</name>
    <dbReference type="NCBI Taxonomy" id="2781224"/>
    <lineage>
        <taxon>Eukaryota</taxon>
        <taxon>Fungi</taxon>
        <taxon>Dikarya</taxon>
        <taxon>Ascomycota</taxon>
        <taxon>Pezizomycotina</taxon>
        <taxon>Dothideomycetes</taxon>
        <taxon>Dothideomycetidae</taxon>
        <taxon>Dothideales</taxon>
        <taxon>Dothioraceae</taxon>
        <taxon>Neodothiora</taxon>
    </lineage>
</organism>
<keyword evidence="2 4" id="KW-0808">Transferase</keyword>